<sequence length="428" mass="47540">MAMAYDEDDDLPQLDLRKFNWKAFKPDRVVMLVGKRGTGKSVLLRDLLSHLSSEYDGGVAMSPTPESQDMFREFMPDSCVFDEYSSEKIGEIVTKLRQFNHMGVYKRVFVLLDDCMFDASVLKSKQMRDIHMNGRHLKILFLNIVQYVMDVPKAIRSQIDYVFALREPQRAYRENLYKNFFGIFPTYDEFSAAFDACTENFGCIVVDSTARTNAIEDSVFWYRGSPDPPKFILGNRNFWKLHYMFYQAPVHALSDDDIPPALAHKFKPPKPEGEAAAPGREKERPRKSGKKRRRDAIVVKKRDVDGAVIIEDAPPTAASTNAASAGAVVPSCSGAGGAGLLPAPPPPHPQQHQSAPLSHVPSHAPPPDRRHPPFATGAPAPTARTPPPPAGPPRQSTPRPPFDFGPPRPPPSGLPVAMRPPAPRPFPQ</sequence>
<name>S4VSG2_9VIRU</name>
<evidence type="ECO:0000313" key="2">
    <source>
        <dbReference type="EMBL" id="AGO82345.2"/>
    </source>
</evidence>
<dbReference type="SUPFAM" id="SSF52540">
    <property type="entry name" value="P-loop containing nucleoside triphosphate hydrolases"/>
    <property type="match status" value="1"/>
</dbReference>
<dbReference type="InterPro" id="IPR006758">
    <property type="entry name" value="A32L"/>
</dbReference>
<organism evidence="2 3">
    <name type="scientific">Pandoravirus dulcis</name>
    <dbReference type="NCBI Taxonomy" id="1349409"/>
    <lineage>
        <taxon>Viruses</taxon>
        <taxon>Pandoravirus</taxon>
    </lineage>
</organism>
<evidence type="ECO:0000313" key="3">
    <source>
        <dbReference type="Proteomes" id="UP000201566"/>
    </source>
</evidence>
<accession>S4VSG2</accession>
<feature type="region of interest" description="Disordered" evidence="1">
    <location>
        <begin position="338"/>
        <end position="428"/>
    </location>
</feature>
<dbReference type="EMBL" id="KC977570">
    <property type="protein sequence ID" value="AGO82345.2"/>
    <property type="molecule type" value="Genomic_DNA"/>
</dbReference>
<dbReference type="GeneID" id="16512315"/>
<dbReference type="Pfam" id="PF04665">
    <property type="entry name" value="Pox_A32"/>
    <property type="match status" value="1"/>
</dbReference>
<gene>
    <name evidence="2" type="ORF">pdul_cds_334</name>
</gene>
<feature type="compositionally biased region" description="Pro residues" evidence="1">
    <location>
        <begin position="398"/>
        <end position="428"/>
    </location>
</feature>
<feature type="region of interest" description="Disordered" evidence="1">
    <location>
        <begin position="261"/>
        <end position="298"/>
    </location>
</feature>
<dbReference type="KEGG" id="vg:16512315"/>
<reference evidence="2 3" key="1">
    <citation type="journal article" date="2013" name="Science">
        <title>Pandoraviruses: amoeba viruses with genomes up to 2.5 Mb reaching that of parasitic eukaryotes.</title>
        <authorList>
            <person name="Philippe N."/>
            <person name="Legendre M."/>
            <person name="Doutre G."/>
            <person name="Coute Y."/>
            <person name="Poirot O."/>
            <person name="Lescot M."/>
            <person name="Arslan D."/>
            <person name="Seltzer V."/>
            <person name="Bertaux L."/>
            <person name="Bruley C."/>
            <person name="Garin J."/>
            <person name="Claverie J.M."/>
            <person name="Abergel C."/>
        </authorList>
    </citation>
    <scope>NUCLEOTIDE SEQUENCE [LARGE SCALE GENOMIC DNA]</scope>
    <source>
        <strain evidence="2">Melbourne</strain>
    </source>
</reference>
<dbReference type="InterPro" id="IPR027417">
    <property type="entry name" value="P-loop_NTPase"/>
</dbReference>
<proteinExistence type="predicted"/>
<dbReference type="Gene3D" id="3.40.50.300">
    <property type="entry name" value="P-loop containing nucleotide triphosphate hydrolases"/>
    <property type="match status" value="1"/>
</dbReference>
<feature type="compositionally biased region" description="Low complexity" evidence="1">
    <location>
        <begin position="350"/>
        <end position="359"/>
    </location>
</feature>
<protein>
    <submittedName>
        <fullName evidence="2">Uncharacterized protein</fullName>
    </submittedName>
</protein>
<evidence type="ECO:0000256" key="1">
    <source>
        <dbReference type="SAM" id="MobiDB-lite"/>
    </source>
</evidence>
<dbReference type="Proteomes" id="UP000201566">
    <property type="component" value="Segment"/>
</dbReference>
<feature type="compositionally biased region" description="Basic and acidic residues" evidence="1">
    <location>
        <begin position="269"/>
        <end position="286"/>
    </location>
</feature>
<dbReference type="RefSeq" id="YP_008319014.2">
    <property type="nucleotide sequence ID" value="NC_021858.1"/>
</dbReference>
<feature type="compositionally biased region" description="Low complexity" evidence="1">
    <location>
        <begin position="373"/>
        <end position="383"/>
    </location>
</feature>